<dbReference type="GO" id="GO:0005975">
    <property type="term" value="P:carbohydrate metabolic process"/>
    <property type="evidence" value="ECO:0007669"/>
    <property type="project" value="UniProtKB-UniRule"/>
</dbReference>
<comment type="similarity">
    <text evidence="4 7">Belongs to the NanE family.</text>
</comment>
<evidence type="ECO:0000313" key="9">
    <source>
        <dbReference type="Proteomes" id="UP000184080"/>
    </source>
</evidence>
<dbReference type="GO" id="GO:0005829">
    <property type="term" value="C:cytosol"/>
    <property type="evidence" value="ECO:0007669"/>
    <property type="project" value="TreeGrafter"/>
</dbReference>
<comment type="catalytic activity">
    <reaction evidence="1 7">
        <text>an N-acyl-D-glucosamine 6-phosphate = an N-acyl-D-mannosamine 6-phosphate</text>
        <dbReference type="Rhea" id="RHEA:23932"/>
        <dbReference type="ChEBI" id="CHEBI:57599"/>
        <dbReference type="ChEBI" id="CHEBI:57666"/>
        <dbReference type="EC" id="5.1.3.9"/>
    </reaction>
</comment>
<dbReference type="InterPro" id="IPR013785">
    <property type="entry name" value="Aldolase_TIM"/>
</dbReference>
<protein>
    <recommendedName>
        <fullName evidence="7">Putative N-acetylmannosamine-6-phosphate 2-epimerase</fullName>
        <ecNumber evidence="7">5.1.3.9</ecNumber>
    </recommendedName>
    <alternativeName>
        <fullName evidence="7">ManNAc-6-P epimerase</fullName>
    </alternativeName>
</protein>
<dbReference type="GO" id="GO:0047465">
    <property type="term" value="F:N-acylglucosamine-6-phosphate 2-epimerase activity"/>
    <property type="evidence" value="ECO:0007669"/>
    <property type="project" value="UniProtKB-EC"/>
</dbReference>
<evidence type="ECO:0000256" key="2">
    <source>
        <dbReference type="ARBA" id="ARBA00002147"/>
    </source>
</evidence>
<dbReference type="GO" id="GO:0019262">
    <property type="term" value="P:N-acetylneuraminate catabolic process"/>
    <property type="evidence" value="ECO:0007669"/>
    <property type="project" value="UniProtKB-UniRule"/>
</dbReference>
<dbReference type="UniPathway" id="UPA00629">
    <property type="reaction ID" value="UER00682"/>
</dbReference>
<keyword evidence="5 7" id="KW-0413">Isomerase</keyword>
<evidence type="ECO:0000256" key="3">
    <source>
        <dbReference type="ARBA" id="ARBA00005081"/>
    </source>
</evidence>
<dbReference type="GO" id="GO:0006053">
    <property type="term" value="P:N-acetylmannosamine catabolic process"/>
    <property type="evidence" value="ECO:0007669"/>
    <property type="project" value="TreeGrafter"/>
</dbReference>
<keyword evidence="6 7" id="KW-0119">Carbohydrate metabolism</keyword>
<dbReference type="RefSeq" id="WP_073006516.1">
    <property type="nucleotide sequence ID" value="NZ_FQZO01000003.1"/>
</dbReference>
<proteinExistence type="inferred from homology"/>
<dbReference type="Pfam" id="PF04131">
    <property type="entry name" value="NanE"/>
    <property type="match status" value="1"/>
</dbReference>
<dbReference type="FunFam" id="3.20.20.70:FF:000035">
    <property type="entry name" value="Putative N-acetylmannosamine-6-phosphate 2-epimerase"/>
    <property type="match status" value="1"/>
</dbReference>
<dbReference type="Proteomes" id="UP000184080">
    <property type="component" value="Unassembled WGS sequence"/>
</dbReference>
<evidence type="ECO:0000256" key="5">
    <source>
        <dbReference type="ARBA" id="ARBA00023235"/>
    </source>
</evidence>
<dbReference type="OrthoDB" id="9781704at2"/>
<dbReference type="STRING" id="1121298.SAMN05444401_2243"/>
<evidence type="ECO:0000256" key="1">
    <source>
        <dbReference type="ARBA" id="ARBA00000056"/>
    </source>
</evidence>
<dbReference type="EMBL" id="FQZO01000003">
    <property type="protein sequence ID" value="SHJ13399.1"/>
    <property type="molecule type" value="Genomic_DNA"/>
</dbReference>
<evidence type="ECO:0000256" key="7">
    <source>
        <dbReference type="HAMAP-Rule" id="MF_01235"/>
    </source>
</evidence>
<evidence type="ECO:0000313" key="8">
    <source>
        <dbReference type="EMBL" id="SHJ13399.1"/>
    </source>
</evidence>
<gene>
    <name evidence="7" type="primary">nanE</name>
    <name evidence="8" type="ORF">SAMN05444401_2243</name>
</gene>
<keyword evidence="9" id="KW-1185">Reference proteome</keyword>
<comment type="pathway">
    <text evidence="3 7">Amino-sugar metabolism; N-acetylneuraminate degradation; D-fructose 6-phosphate from N-acetylneuraminate: step 3/5.</text>
</comment>
<dbReference type="CDD" id="cd04729">
    <property type="entry name" value="NanE"/>
    <property type="match status" value="1"/>
</dbReference>
<evidence type="ECO:0000256" key="6">
    <source>
        <dbReference type="ARBA" id="ARBA00023277"/>
    </source>
</evidence>
<evidence type="ECO:0000256" key="4">
    <source>
        <dbReference type="ARBA" id="ARBA00007439"/>
    </source>
</evidence>
<dbReference type="PANTHER" id="PTHR36204">
    <property type="entry name" value="N-ACETYLMANNOSAMINE-6-PHOSPHATE 2-EPIMERASE-RELATED"/>
    <property type="match status" value="1"/>
</dbReference>
<dbReference type="InterPro" id="IPR011060">
    <property type="entry name" value="RibuloseP-bd_barrel"/>
</dbReference>
<name>A0A1M6GU23_9CLOT</name>
<dbReference type="PANTHER" id="PTHR36204:SF1">
    <property type="entry name" value="N-ACETYLMANNOSAMINE-6-PHOSPHATE 2-EPIMERASE-RELATED"/>
    <property type="match status" value="1"/>
</dbReference>
<organism evidence="8 9">
    <name type="scientific">Clostridium amylolyticum</name>
    <dbReference type="NCBI Taxonomy" id="1121298"/>
    <lineage>
        <taxon>Bacteria</taxon>
        <taxon>Bacillati</taxon>
        <taxon>Bacillota</taxon>
        <taxon>Clostridia</taxon>
        <taxon>Eubacteriales</taxon>
        <taxon>Clostridiaceae</taxon>
        <taxon>Clostridium</taxon>
    </lineage>
</organism>
<dbReference type="Gene3D" id="3.20.20.70">
    <property type="entry name" value="Aldolase class I"/>
    <property type="match status" value="1"/>
</dbReference>
<sequence length="227" mass="25383">MNHIIESLKGGIIVSCQALEHEPLHSSYIMSKMAYAAEIGGAIAIRANSYEDIVEIKKAVKLPILGIVKRDYDDSEIYITPTMKEIDELVQATVEIIALDATDRLRPSNVTLDEFVSQIRSKYPNQLIMADVSTYEEGIKAWKLGFDIVSTTLSGYTPYSKKGENPDFELIERLSRDTEVPIIAEGKIWTREDAVEALRRGAHAVVVGTAITRPSDITRRFVEAIRK</sequence>
<dbReference type="InterPro" id="IPR007260">
    <property type="entry name" value="NanE"/>
</dbReference>
<comment type="function">
    <text evidence="2 7">Converts N-acetylmannosamine-6-phosphate (ManNAc-6-P) to N-acetylglucosamine-6-phosphate (GlcNAc-6-P).</text>
</comment>
<dbReference type="EC" id="5.1.3.9" evidence="7"/>
<dbReference type="HAMAP" id="MF_01235">
    <property type="entry name" value="ManNAc6P_epimer"/>
    <property type="match status" value="1"/>
</dbReference>
<accession>A0A1M6GU23</accession>
<reference evidence="8 9" key="1">
    <citation type="submission" date="2016-11" db="EMBL/GenBank/DDBJ databases">
        <authorList>
            <person name="Jaros S."/>
            <person name="Januszkiewicz K."/>
            <person name="Wedrychowicz H."/>
        </authorList>
    </citation>
    <scope>NUCLEOTIDE SEQUENCE [LARGE SCALE GENOMIC DNA]</scope>
    <source>
        <strain evidence="8 9">DSM 21864</strain>
    </source>
</reference>
<dbReference type="SUPFAM" id="SSF51366">
    <property type="entry name" value="Ribulose-phoshate binding barrel"/>
    <property type="match status" value="1"/>
</dbReference>
<dbReference type="AlphaFoldDB" id="A0A1M6GU23"/>
<dbReference type="NCBIfam" id="NF002231">
    <property type="entry name" value="PRK01130.1"/>
    <property type="match status" value="1"/>
</dbReference>